<keyword evidence="2" id="KW-0808">Transferase</keyword>
<dbReference type="STRING" id="68775.A0A5C3LWE1"/>
<comment type="pathway">
    <text evidence="2">Carbohydrate degradation; pentose phosphate pathway; D-glyceraldehyde 3-phosphate and beta-D-fructose 6-phosphate from D-ribose 5-phosphate and D-xylulose 5-phosphate (non-oxidative stage): step 2/3.</text>
</comment>
<dbReference type="Pfam" id="PF00923">
    <property type="entry name" value="TAL_FSA"/>
    <property type="match status" value="1"/>
</dbReference>
<dbReference type="PROSITE" id="PS01054">
    <property type="entry name" value="TRANSALDOLASE_1"/>
    <property type="match status" value="1"/>
</dbReference>
<evidence type="ECO:0000256" key="1">
    <source>
        <dbReference type="ARBA" id="ARBA00023270"/>
    </source>
</evidence>
<proteinExistence type="predicted"/>
<comment type="function">
    <text evidence="2">Catalyzes the rate-limiting step of the non-oxidative phase in the pentose phosphate pathway. Catalyzes the reversible conversion of sedheptulose-7-phosphate and D-glyceraldehyde 3-phosphate into erythrose-4-phosphate and beta-D-fructose 6-phosphate.</text>
</comment>
<evidence type="ECO:0000313" key="3">
    <source>
        <dbReference type="EMBL" id="TFK36238.1"/>
    </source>
</evidence>
<name>A0A5C3LWE1_9AGAR</name>
<dbReference type="EC" id="2.2.1.2" evidence="2"/>
<organism evidence="3 4">
    <name type="scientific">Crucibulum laeve</name>
    <dbReference type="NCBI Taxonomy" id="68775"/>
    <lineage>
        <taxon>Eukaryota</taxon>
        <taxon>Fungi</taxon>
        <taxon>Dikarya</taxon>
        <taxon>Basidiomycota</taxon>
        <taxon>Agaricomycotina</taxon>
        <taxon>Agaricomycetes</taxon>
        <taxon>Agaricomycetidae</taxon>
        <taxon>Agaricales</taxon>
        <taxon>Agaricineae</taxon>
        <taxon>Nidulariaceae</taxon>
        <taxon>Crucibulum</taxon>
    </lineage>
</organism>
<dbReference type="Gene3D" id="3.20.20.70">
    <property type="entry name" value="Aldolase class I"/>
    <property type="match status" value="1"/>
</dbReference>
<evidence type="ECO:0000256" key="2">
    <source>
        <dbReference type="RuleBase" id="RU000501"/>
    </source>
</evidence>
<dbReference type="PROSITE" id="PS00958">
    <property type="entry name" value="TRANSALDOLASE_2"/>
    <property type="match status" value="1"/>
</dbReference>
<protein>
    <recommendedName>
        <fullName evidence="2">Transaldolase</fullName>
        <ecNumber evidence="2">2.2.1.2</ecNumber>
    </recommendedName>
</protein>
<dbReference type="SUPFAM" id="SSF51569">
    <property type="entry name" value="Aldolase"/>
    <property type="match status" value="1"/>
</dbReference>
<dbReference type="InterPro" id="IPR001585">
    <property type="entry name" value="TAL/FSA"/>
</dbReference>
<dbReference type="Proteomes" id="UP000308652">
    <property type="component" value="Unassembled WGS sequence"/>
</dbReference>
<dbReference type="GO" id="GO:0005975">
    <property type="term" value="P:carbohydrate metabolic process"/>
    <property type="evidence" value="ECO:0007669"/>
    <property type="project" value="InterPro"/>
</dbReference>
<dbReference type="EMBL" id="ML213615">
    <property type="protein sequence ID" value="TFK36238.1"/>
    <property type="molecule type" value="Genomic_DNA"/>
</dbReference>
<dbReference type="InterPro" id="IPR013785">
    <property type="entry name" value="Aldolase_TIM"/>
</dbReference>
<dbReference type="UniPathway" id="UPA00115">
    <property type="reaction ID" value="UER00414"/>
</dbReference>
<gene>
    <name evidence="3" type="ORF">BDQ12DRAFT_687072</name>
</gene>
<keyword evidence="4" id="KW-1185">Reference proteome</keyword>
<dbReference type="GO" id="GO:0006098">
    <property type="term" value="P:pentose-phosphate shunt"/>
    <property type="evidence" value="ECO:0007669"/>
    <property type="project" value="UniProtKB-UniPathway"/>
</dbReference>
<dbReference type="InterPro" id="IPR018225">
    <property type="entry name" value="Transaldolase_AS"/>
</dbReference>
<dbReference type="AlphaFoldDB" id="A0A5C3LWE1"/>
<keyword evidence="1" id="KW-0704">Schiff base</keyword>
<dbReference type="PANTHER" id="PTHR10683:SF18">
    <property type="entry name" value="TRANSALDOLASE"/>
    <property type="match status" value="1"/>
</dbReference>
<dbReference type="GO" id="GO:0004801">
    <property type="term" value="F:transaldolase activity"/>
    <property type="evidence" value="ECO:0007669"/>
    <property type="project" value="UniProtKB-EC"/>
</dbReference>
<evidence type="ECO:0000313" key="4">
    <source>
        <dbReference type="Proteomes" id="UP000308652"/>
    </source>
</evidence>
<reference evidence="3 4" key="1">
    <citation type="journal article" date="2019" name="Nat. Ecol. Evol.">
        <title>Megaphylogeny resolves global patterns of mushroom evolution.</title>
        <authorList>
            <person name="Varga T."/>
            <person name="Krizsan K."/>
            <person name="Foldi C."/>
            <person name="Dima B."/>
            <person name="Sanchez-Garcia M."/>
            <person name="Sanchez-Ramirez S."/>
            <person name="Szollosi G.J."/>
            <person name="Szarkandi J.G."/>
            <person name="Papp V."/>
            <person name="Albert L."/>
            <person name="Andreopoulos W."/>
            <person name="Angelini C."/>
            <person name="Antonin V."/>
            <person name="Barry K.W."/>
            <person name="Bougher N.L."/>
            <person name="Buchanan P."/>
            <person name="Buyck B."/>
            <person name="Bense V."/>
            <person name="Catcheside P."/>
            <person name="Chovatia M."/>
            <person name="Cooper J."/>
            <person name="Damon W."/>
            <person name="Desjardin D."/>
            <person name="Finy P."/>
            <person name="Geml J."/>
            <person name="Haridas S."/>
            <person name="Hughes K."/>
            <person name="Justo A."/>
            <person name="Karasinski D."/>
            <person name="Kautmanova I."/>
            <person name="Kiss B."/>
            <person name="Kocsube S."/>
            <person name="Kotiranta H."/>
            <person name="LaButti K.M."/>
            <person name="Lechner B.E."/>
            <person name="Liimatainen K."/>
            <person name="Lipzen A."/>
            <person name="Lukacs Z."/>
            <person name="Mihaltcheva S."/>
            <person name="Morgado L.N."/>
            <person name="Niskanen T."/>
            <person name="Noordeloos M.E."/>
            <person name="Ohm R.A."/>
            <person name="Ortiz-Santana B."/>
            <person name="Ovrebo C."/>
            <person name="Racz N."/>
            <person name="Riley R."/>
            <person name="Savchenko A."/>
            <person name="Shiryaev A."/>
            <person name="Soop K."/>
            <person name="Spirin V."/>
            <person name="Szebenyi C."/>
            <person name="Tomsovsky M."/>
            <person name="Tulloss R.E."/>
            <person name="Uehling J."/>
            <person name="Grigoriev I.V."/>
            <person name="Vagvolgyi C."/>
            <person name="Papp T."/>
            <person name="Martin F.M."/>
            <person name="Miettinen O."/>
            <person name="Hibbett D.S."/>
            <person name="Nagy L.G."/>
        </authorList>
    </citation>
    <scope>NUCLEOTIDE SEQUENCE [LARGE SCALE GENOMIC DNA]</scope>
    <source>
        <strain evidence="3 4">CBS 166.37</strain>
    </source>
</reference>
<keyword evidence="2" id="KW-0570">Pentose shunt</keyword>
<dbReference type="OrthoDB" id="2015515at2759"/>
<sequence>MSNPTALESVRRSGITIASDGAEYLKIGEFNPVDATTNPSLVATAVAKPEYAHLFDEAIRYAQQRLPGGTIEEKTDLVLDFLLVQVGVQILNIIPGRVSVSVDPRLGYDYDAIVKKGKSLIALFEECSIPRSRVLVKIPATYAGIRAAHTLETSVNPIHTNLTLIFSLSQAIACAQAGVAVISPFVGRVKDWWAARAIRDGISEEFHEQPLSEHPGIILVHHIRAAYTAYGYKTEVMAAGFRKPEEIIQLGRAGPRGGADIVTLPPDLLDGLRNLEGEEDLSGAFQLQVETRPEPHYFSSSGHTAEAETAFDLASVEEGIALDKVPEGLAKFSADAVILEGRVRAQLQVFEEVSSPSTKVFVGTRVQGMGETRGHPIEVN</sequence>
<accession>A0A5C3LWE1</accession>
<dbReference type="PANTHER" id="PTHR10683">
    <property type="entry name" value="TRANSALDOLASE"/>
    <property type="match status" value="1"/>
</dbReference>
<comment type="catalytic activity">
    <reaction evidence="2">
        <text>D-sedoheptulose 7-phosphate + D-glyceraldehyde 3-phosphate = D-erythrose 4-phosphate + beta-D-fructose 6-phosphate</text>
        <dbReference type="Rhea" id="RHEA:17053"/>
        <dbReference type="ChEBI" id="CHEBI:16897"/>
        <dbReference type="ChEBI" id="CHEBI:57483"/>
        <dbReference type="ChEBI" id="CHEBI:57634"/>
        <dbReference type="ChEBI" id="CHEBI:59776"/>
        <dbReference type="EC" id="2.2.1.2"/>
    </reaction>
</comment>